<sequence>MAAEHLLEDDHSKVHRYRNGTLPDVVFAGPQDASSSSSSAIAPWEHASDTRNSADDLYQNLSNFTFGAANQSRTSISDVVPDDVVGPFNDVTPRPSVAPHGSETYPFQLHTFGQYRSGESLSRVPSHNTFGGPASGEYMSSSSTSLSSRTSGHGDFTTSGHTSLASDRTKESMQFSSDEFDDTDAFGNQPLTFNHDRFSSGEDSDYEDDGRVHRDPPHLPAYHRASTSGKVPTRGSIAHQRRGSLPMPIPQPIARDREDSLATLRRPSRSLDDDLKAFHAARAAAAAGAVPVPGADPASEPQSKADWRELEHRASMSSLKGKEREVEPDLGNPNDWIAEFQEQFKGGITSFPLDASAPPSSPLVPPGRRKSSIMSSWSRFAPGGSRRPSTATTGTNDDAFHKHVKRWDPFYSERRTDWVFTRERAEDGLVTRPPADRTVAPFLYPDTPTSPRTSMSVSSERTLASESVAGSTARRKPVGTGMTRGSEEIWRCLFVGRYKVVRREIHPKSHDNSKPPQQRLEVQPFADPYSKAEGRSPLTPFFVHKHSRALAFSITKFRIKDKEKEREKEKDGRPSRGLSAHATNPSKMSVMLAPQRVQEQFTNTRTTNKLETHGQLGDGNMRNSDMTLVYASQVRERKKSTMEREKKDKLKKKKEKEREDSESATLRRHYGRDVDRETTSATSSVASSSPASSSRDVFTPPPASAPVLSSGSPSFRRQISSRSLHAASAPPGESVPPVPESPLATRTPMRRMGLKHHLQSDADDDYIEDQPRRTRTPHSEAFGTMDASVIQERHRQDFQHPDGEGKSILRRIIGNSAKDGGARGNSAAKPYQPPWTMLAPRSQQEENERVVADLNTSFQGVGLLPTKINAKSRKRGQSNAKLTRTPVDNVLQDVPENALYMLIPLWPTYIGVHSPPPTIPAEKRHFLLVHYIAFDNDRPSAAVEKKKGGRSATSSMDDSTSGTSTTMSYRDEHSILLTSFRCSARRVAYHELAGSNVLAPNEGLCVSGQIAHALEHLPQHIQQENASDVIIAVCQSRDNGIELIPEGFNRLGLCYAKKDEGRLKVLPSEEDQIEEDELLLTPIGRAAAEMAWLGCLALTSFGTA</sequence>
<feature type="region of interest" description="Disordered" evidence="1">
    <location>
        <begin position="123"/>
        <end position="252"/>
    </location>
</feature>
<dbReference type="OrthoDB" id="3357948at2759"/>
<feature type="region of interest" description="Disordered" evidence="1">
    <location>
        <begin position="439"/>
        <end position="482"/>
    </location>
</feature>
<feature type="region of interest" description="Disordered" evidence="1">
    <location>
        <begin position="942"/>
        <end position="966"/>
    </location>
</feature>
<feature type="compositionally biased region" description="Low complexity" evidence="1">
    <location>
        <begin position="951"/>
        <end position="966"/>
    </location>
</feature>
<evidence type="ECO:0000313" key="3">
    <source>
        <dbReference type="Proteomes" id="UP000305067"/>
    </source>
</evidence>
<feature type="compositionally biased region" description="Basic and acidic residues" evidence="1">
    <location>
        <begin position="561"/>
        <end position="574"/>
    </location>
</feature>
<feature type="compositionally biased region" description="Polar residues" evidence="1">
    <location>
        <begin position="387"/>
        <end position="396"/>
    </location>
</feature>
<dbReference type="STRING" id="1884261.A0A5C3QRE1"/>
<feature type="region of interest" description="Disordered" evidence="1">
    <location>
        <begin position="604"/>
        <end position="779"/>
    </location>
</feature>
<feature type="region of interest" description="Disordered" evidence="1">
    <location>
        <begin position="23"/>
        <end position="47"/>
    </location>
</feature>
<keyword evidence="3" id="KW-1185">Reference proteome</keyword>
<feature type="compositionally biased region" description="Basic and acidic residues" evidence="1">
    <location>
        <begin position="639"/>
        <end position="648"/>
    </location>
</feature>
<feature type="region of interest" description="Disordered" evidence="1">
    <location>
        <begin position="561"/>
        <end position="591"/>
    </location>
</feature>
<dbReference type="Proteomes" id="UP000305067">
    <property type="component" value="Unassembled WGS sequence"/>
</dbReference>
<name>A0A5C3QRE1_9AGAR</name>
<feature type="compositionally biased region" description="Low complexity" evidence="1">
    <location>
        <begin position="140"/>
        <end position="151"/>
    </location>
</feature>
<evidence type="ECO:0000313" key="2">
    <source>
        <dbReference type="EMBL" id="TFL03091.1"/>
    </source>
</evidence>
<feature type="region of interest" description="Disordered" evidence="1">
    <location>
        <begin position="816"/>
        <end position="835"/>
    </location>
</feature>
<dbReference type="EMBL" id="ML178821">
    <property type="protein sequence ID" value="TFL03091.1"/>
    <property type="molecule type" value="Genomic_DNA"/>
</dbReference>
<feature type="region of interest" description="Disordered" evidence="1">
    <location>
        <begin position="377"/>
        <end position="397"/>
    </location>
</feature>
<reference evidence="2 3" key="1">
    <citation type="journal article" date="2019" name="Nat. Ecol. Evol.">
        <title>Megaphylogeny resolves global patterns of mushroom evolution.</title>
        <authorList>
            <person name="Varga T."/>
            <person name="Krizsan K."/>
            <person name="Foldi C."/>
            <person name="Dima B."/>
            <person name="Sanchez-Garcia M."/>
            <person name="Sanchez-Ramirez S."/>
            <person name="Szollosi G.J."/>
            <person name="Szarkandi J.G."/>
            <person name="Papp V."/>
            <person name="Albert L."/>
            <person name="Andreopoulos W."/>
            <person name="Angelini C."/>
            <person name="Antonin V."/>
            <person name="Barry K.W."/>
            <person name="Bougher N.L."/>
            <person name="Buchanan P."/>
            <person name="Buyck B."/>
            <person name="Bense V."/>
            <person name="Catcheside P."/>
            <person name="Chovatia M."/>
            <person name="Cooper J."/>
            <person name="Damon W."/>
            <person name="Desjardin D."/>
            <person name="Finy P."/>
            <person name="Geml J."/>
            <person name="Haridas S."/>
            <person name="Hughes K."/>
            <person name="Justo A."/>
            <person name="Karasinski D."/>
            <person name="Kautmanova I."/>
            <person name="Kiss B."/>
            <person name="Kocsube S."/>
            <person name="Kotiranta H."/>
            <person name="LaButti K.M."/>
            <person name="Lechner B.E."/>
            <person name="Liimatainen K."/>
            <person name="Lipzen A."/>
            <person name="Lukacs Z."/>
            <person name="Mihaltcheva S."/>
            <person name="Morgado L.N."/>
            <person name="Niskanen T."/>
            <person name="Noordeloos M.E."/>
            <person name="Ohm R.A."/>
            <person name="Ortiz-Santana B."/>
            <person name="Ovrebo C."/>
            <person name="Racz N."/>
            <person name="Riley R."/>
            <person name="Savchenko A."/>
            <person name="Shiryaev A."/>
            <person name="Soop K."/>
            <person name="Spirin V."/>
            <person name="Szebenyi C."/>
            <person name="Tomsovsky M."/>
            <person name="Tulloss R.E."/>
            <person name="Uehling J."/>
            <person name="Grigoriev I.V."/>
            <person name="Vagvolgyi C."/>
            <person name="Papp T."/>
            <person name="Martin F.M."/>
            <person name="Miettinen O."/>
            <person name="Hibbett D.S."/>
            <person name="Nagy L.G."/>
        </authorList>
    </citation>
    <scope>NUCLEOTIDE SEQUENCE [LARGE SCALE GENOMIC DNA]</scope>
    <source>
        <strain evidence="2 3">CBS 309.79</strain>
    </source>
</reference>
<feature type="compositionally biased region" description="Polar residues" evidence="1">
    <location>
        <begin position="156"/>
        <end position="177"/>
    </location>
</feature>
<organism evidence="2 3">
    <name type="scientific">Pterulicium gracile</name>
    <dbReference type="NCBI Taxonomy" id="1884261"/>
    <lineage>
        <taxon>Eukaryota</taxon>
        <taxon>Fungi</taxon>
        <taxon>Dikarya</taxon>
        <taxon>Basidiomycota</taxon>
        <taxon>Agaricomycotina</taxon>
        <taxon>Agaricomycetes</taxon>
        <taxon>Agaricomycetidae</taxon>
        <taxon>Agaricales</taxon>
        <taxon>Pleurotineae</taxon>
        <taxon>Pterulaceae</taxon>
        <taxon>Pterulicium</taxon>
    </lineage>
</organism>
<dbReference type="AlphaFoldDB" id="A0A5C3QRE1"/>
<proteinExistence type="predicted"/>
<protein>
    <submittedName>
        <fullName evidence="2">Uncharacterized protein</fullName>
    </submittedName>
</protein>
<feature type="compositionally biased region" description="Basic residues" evidence="1">
    <location>
        <begin position="748"/>
        <end position="757"/>
    </location>
</feature>
<evidence type="ECO:0000256" key="1">
    <source>
        <dbReference type="SAM" id="MobiDB-lite"/>
    </source>
</evidence>
<feature type="compositionally biased region" description="Low complexity" evidence="1">
    <location>
        <begin position="679"/>
        <end position="694"/>
    </location>
</feature>
<gene>
    <name evidence="2" type="ORF">BDV98DRAFT_415511</name>
</gene>
<accession>A0A5C3QRE1</accession>
<feature type="compositionally biased region" description="Polar residues" evidence="1">
    <location>
        <begin position="447"/>
        <end position="470"/>
    </location>
</feature>
<feature type="compositionally biased region" description="Polar residues" evidence="1">
    <location>
        <begin position="707"/>
        <end position="723"/>
    </location>
</feature>